<dbReference type="InterPro" id="IPR029061">
    <property type="entry name" value="THDP-binding"/>
</dbReference>
<sequence>MLLTSTCWRNDHNGFSHQGPGLIDAVIPLAPDVVRVWLPPDSNTLLAVADHCFRSRGHVNLMVVDKQSHPQYLTLPEARAHAAAGASVWTWAGTEAATSDTDPHIVLACAGDVPTEETLAAAALLRGWAPELGVRVVNVIDLMALLPGDHHPHGLSAAAFTALFTDSVDVVFAFHGYPRAVHELLHGRPDASRFHVRGFIEQGTTTTPFDMVVLNKMSRYHLVIEALDRVMDGAAETTALWRHCVDQLVRHDHYIRENFEDLPEIRAWRWS</sequence>
<organism evidence="4 5">
    <name type="scientific">Rhodococcoides trifolii</name>
    <dbReference type="NCBI Taxonomy" id="908250"/>
    <lineage>
        <taxon>Bacteria</taxon>
        <taxon>Bacillati</taxon>
        <taxon>Actinomycetota</taxon>
        <taxon>Actinomycetes</taxon>
        <taxon>Mycobacteriales</taxon>
        <taxon>Nocardiaceae</taxon>
        <taxon>Rhodococcoides</taxon>
    </lineage>
</organism>
<evidence type="ECO:0000313" key="4">
    <source>
        <dbReference type="EMBL" id="GGG25751.1"/>
    </source>
</evidence>
<dbReference type="InterPro" id="IPR005593">
    <property type="entry name" value="Xul5P/Fru6P_PKetolase"/>
</dbReference>
<dbReference type="SUPFAM" id="SSF52518">
    <property type="entry name" value="Thiamin diphosphate-binding fold (THDP-binding)"/>
    <property type="match status" value="1"/>
</dbReference>
<dbReference type="Pfam" id="PF03894">
    <property type="entry name" value="XFP"/>
    <property type="match status" value="1"/>
</dbReference>
<evidence type="ECO:0000256" key="1">
    <source>
        <dbReference type="ARBA" id="ARBA00005623"/>
    </source>
</evidence>
<dbReference type="GO" id="GO:0016832">
    <property type="term" value="F:aldehyde-lyase activity"/>
    <property type="evidence" value="ECO:0007669"/>
    <property type="project" value="InterPro"/>
</dbReference>
<dbReference type="GO" id="GO:0005975">
    <property type="term" value="P:carbohydrate metabolic process"/>
    <property type="evidence" value="ECO:0007669"/>
    <property type="project" value="InterPro"/>
</dbReference>
<keyword evidence="2" id="KW-0456">Lyase</keyword>
<name>A0A917LHQ1_9NOCA</name>
<dbReference type="InterPro" id="IPR018969">
    <property type="entry name" value="Xul5P/Fru6P_PKetolase_C"/>
</dbReference>
<dbReference type="GO" id="GO:0000287">
    <property type="term" value="F:magnesium ion binding"/>
    <property type="evidence" value="ECO:0007669"/>
    <property type="project" value="UniProtKB-ARBA"/>
</dbReference>
<dbReference type="Pfam" id="PF09363">
    <property type="entry name" value="XFP_C"/>
    <property type="match status" value="1"/>
</dbReference>
<dbReference type="AlphaFoldDB" id="A0A917LHQ1"/>
<evidence type="ECO:0000313" key="5">
    <source>
        <dbReference type="Proteomes" id="UP000654257"/>
    </source>
</evidence>
<feature type="domain" description="Xylulose 5-phosphate/Fructose 6-phosphate phosphoketolase C-terminal" evidence="3">
    <location>
        <begin position="66"/>
        <end position="270"/>
    </location>
</feature>
<comment type="similarity">
    <text evidence="1">Belongs to the XFP family.</text>
</comment>
<evidence type="ECO:0000259" key="3">
    <source>
        <dbReference type="Pfam" id="PF09363"/>
    </source>
</evidence>
<keyword evidence="5" id="KW-1185">Reference proteome</keyword>
<dbReference type="Gene3D" id="3.40.50.970">
    <property type="match status" value="1"/>
</dbReference>
<gene>
    <name evidence="4" type="ORF">GCM10007304_44490</name>
</gene>
<dbReference type="Gene3D" id="3.40.50.920">
    <property type="match status" value="1"/>
</dbReference>
<reference evidence="4" key="2">
    <citation type="submission" date="2020-09" db="EMBL/GenBank/DDBJ databases">
        <authorList>
            <person name="Sun Q."/>
            <person name="Sedlacek I."/>
        </authorList>
    </citation>
    <scope>NUCLEOTIDE SEQUENCE</scope>
    <source>
        <strain evidence="4">CCM 7905</strain>
    </source>
</reference>
<protein>
    <recommendedName>
        <fullName evidence="3">Xylulose 5-phosphate/Fructose 6-phosphate phosphoketolase C-terminal domain-containing protein</fullName>
    </recommendedName>
</protein>
<reference evidence="4" key="1">
    <citation type="journal article" date="2014" name="Int. J. Syst. Evol. Microbiol.">
        <title>Complete genome sequence of Corynebacterium casei LMG S-19264T (=DSM 44701T), isolated from a smear-ripened cheese.</title>
        <authorList>
            <consortium name="US DOE Joint Genome Institute (JGI-PGF)"/>
            <person name="Walter F."/>
            <person name="Albersmeier A."/>
            <person name="Kalinowski J."/>
            <person name="Ruckert C."/>
        </authorList>
    </citation>
    <scope>NUCLEOTIDE SEQUENCE</scope>
    <source>
        <strain evidence="4">CCM 7905</strain>
    </source>
</reference>
<dbReference type="PANTHER" id="PTHR31273">
    <property type="entry name" value="PHOSPHOKETOLASE-RELATED"/>
    <property type="match status" value="1"/>
</dbReference>
<evidence type="ECO:0000256" key="2">
    <source>
        <dbReference type="ARBA" id="ARBA00023239"/>
    </source>
</evidence>
<dbReference type="EMBL" id="BMCU01000006">
    <property type="protein sequence ID" value="GGG25751.1"/>
    <property type="molecule type" value="Genomic_DNA"/>
</dbReference>
<accession>A0A917LHQ1</accession>
<dbReference type="PANTHER" id="PTHR31273:SF0">
    <property type="entry name" value="PHOSPHOKETOLASE-RELATED"/>
    <property type="match status" value="1"/>
</dbReference>
<dbReference type="InterPro" id="IPR009014">
    <property type="entry name" value="Transketo_C/PFOR_II"/>
</dbReference>
<proteinExistence type="inferred from homology"/>
<dbReference type="Proteomes" id="UP000654257">
    <property type="component" value="Unassembled WGS sequence"/>
</dbReference>
<comment type="caution">
    <text evidence="4">The sequence shown here is derived from an EMBL/GenBank/DDBJ whole genome shotgun (WGS) entry which is preliminary data.</text>
</comment>